<comment type="caution">
    <text evidence="1">The sequence shown here is derived from an EMBL/GenBank/DDBJ whole genome shotgun (WGS) entry which is preliminary data.</text>
</comment>
<gene>
    <name evidence="1" type="ORF">LCGC14_3012160</name>
</gene>
<reference evidence="1" key="1">
    <citation type="journal article" date="2015" name="Nature">
        <title>Complex archaea that bridge the gap between prokaryotes and eukaryotes.</title>
        <authorList>
            <person name="Spang A."/>
            <person name="Saw J.H."/>
            <person name="Jorgensen S.L."/>
            <person name="Zaremba-Niedzwiedzka K."/>
            <person name="Martijn J."/>
            <person name="Lind A.E."/>
            <person name="van Eijk R."/>
            <person name="Schleper C."/>
            <person name="Guy L."/>
            <person name="Ettema T.J."/>
        </authorList>
    </citation>
    <scope>NUCLEOTIDE SEQUENCE</scope>
</reference>
<sequence length="27" mass="3220">MLKQSKEKPIAKKKLIDLVDRRLFAYS</sequence>
<name>A0A0F8ZP16_9ZZZZ</name>
<dbReference type="AlphaFoldDB" id="A0A0F8ZP16"/>
<accession>A0A0F8ZP16</accession>
<proteinExistence type="predicted"/>
<dbReference type="EMBL" id="LAZR01062373">
    <property type="protein sequence ID" value="KKK61656.1"/>
    <property type="molecule type" value="Genomic_DNA"/>
</dbReference>
<protein>
    <submittedName>
        <fullName evidence="1">Uncharacterized protein</fullName>
    </submittedName>
</protein>
<feature type="non-terminal residue" evidence="1">
    <location>
        <position position="27"/>
    </location>
</feature>
<organism evidence="1">
    <name type="scientific">marine sediment metagenome</name>
    <dbReference type="NCBI Taxonomy" id="412755"/>
    <lineage>
        <taxon>unclassified sequences</taxon>
        <taxon>metagenomes</taxon>
        <taxon>ecological metagenomes</taxon>
    </lineage>
</organism>
<evidence type="ECO:0000313" key="1">
    <source>
        <dbReference type="EMBL" id="KKK61656.1"/>
    </source>
</evidence>